<evidence type="ECO:0000256" key="1">
    <source>
        <dbReference type="ARBA" id="ARBA00004141"/>
    </source>
</evidence>
<feature type="transmembrane region" description="Helical" evidence="7">
    <location>
        <begin position="197"/>
        <end position="215"/>
    </location>
</feature>
<dbReference type="GO" id="GO:0065002">
    <property type="term" value="P:intracellular protein transmembrane transport"/>
    <property type="evidence" value="ECO:0007669"/>
    <property type="project" value="TreeGrafter"/>
</dbReference>
<dbReference type="PANTHER" id="PTHR30371:SF0">
    <property type="entry name" value="SEC-INDEPENDENT PROTEIN TRANSLOCASE PROTEIN TATC, CHLOROPLASTIC-RELATED"/>
    <property type="match status" value="1"/>
</dbReference>
<evidence type="ECO:0000256" key="3">
    <source>
        <dbReference type="ARBA" id="ARBA00022927"/>
    </source>
</evidence>
<proteinExistence type="inferred from homology"/>
<dbReference type="GO" id="GO:0043953">
    <property type="term" value="P:protein transport by the Tat complex"/>
    <property type="evidence" value="ECO:0007669"/>
    <property type="project" value="UniProtKB-UniRule"/>
</dbReference>
<dbReference type="NCBIfam" id="TIGR00945">
    <property type="entry name" value="tatC"/>
    <property type="match status" value="1"/>
</dbReference>
<protein>
    <recommendedName>
        <fullName evidence="7">Sec-independent protein translocase protein TatC</fullName>
    </recommendedName>
</protein>
<feature type="transmembrane region" description="Helical" evidence="7">
    <location>
        <begin position="221"/>
        <end position="240"/>
    </location>
</feature>
<dbReference type="Pfam" id="PF00902">
    <property type="entry name" value="TatC"/>
    <property type="match status" value="1"/>
</dbReference>
<evidence type="ECO:0000313" key="9">
    <source>
        <dbReference type="EMBL" id="MCJ7859071.1"/>
    </source>
</evidence>
<evidence type="ECO:0000256" key="7">
    <source>
        <dbReference type="HAMAP-Rule" id="MF_00902"/>
    </source>
</evidence>
<dbReference type="GO" id="GO:0009977">
    <property type="term" value="F:proton motive force dependent protein transmembrane transporter activity"/>
    <property type="evidence" value="ECO:0007669"/>
    <property type="project" value="TreeGrafter"/>
</dbReference>
<evidence type="ECO:0000256" key="2">
    <source>
        <dbReference type="ARBA" id="ARBA00022692"/>
    </source>
</evidence>
<dbReference type="RefSeq" id="WP_244804799.1">
    <property type="nucleotide sequence ID" value="NZ_JALIEA010000016.1"/>
</dbReference>
<keyword evidence="6 7" id="KW-0472">Membrane</keyword>
<evidence type="ECO:0000256" key="6">
    <source>
        <dbReference type="ARBA" id="ARBA00023136"/>
    </source>
</evidence>
<keyword evidence="7" id="KW-0813">Transport</keyword>
<organism evidence="9 10">
    <name type="scientific">Corynebacterium kalidii</name>
    <dbReference type="NCBI Taxonomy" id="2931982"/>
    <lineage>
        <taxon>Bacteria</taxon>
        <taxon>Bacillati</taxon>
        <taxon>Actinomycetota</taxon>
        <taxon>Actinomycetes</taxon>
        <taxon>Mycobacteriales</taxon>
        <taxon>Corynebacteriaceae</taxon>
        <taxon>Corynebacterium</taxon>
    </lineage>
</organism>
<dbReference type="AlphaFoldDB" id="A0A9X1WIB2"/>
<dbReference type="GO" id="GO:0033281">
    <property type="term" value="C:TAT protein transport complex"/>
    <property type="evidence" value="ECO:0007669"/>
    <property type="project" value="UniProtKB-UniRule"/>
</dbReference>
<dbReference type="HAMAP" id="MF_00902">
    <property type="entry name" value="TatC"/>
    <property type="match status" value="1"/>
</dbReference>
<dbReference type="InterPro" id="IPR002033">
    <property type="entry name" value="TatC"/>
</dbReference>
<name>A0A9X1WIB2_9CORY</name>
<comment type="function">
    <text evidence="7">Part of the twin-arginine translocation (Tat) system that transports large folded proteins containing a characteristic twin-arginine motif in their signal peptide across membranes. Together with TatB, TatC is part of a receptor directly interacting with Tat signal peptides.</text>
</comment>
<dbReference type="EMBL" id="JALIEA010000016">
    <property type="protein sequence ID" value="MCJ7859071.1"/>
    <property type="molecule type" value="Genomic_DNA"/>
</dbReference>
<keyword evidence="5 7" id="KW-0811">Translocation</keyword>
<accession>A0A9X1WIB2</accession>
<evidence type="ECO:0000256" key="4">
    <source>
        <dbReference type="ARBA" id="ARBA00022989"/>
    </source>
</evidence>
<evidence type="ECO:0000256" key="5">
    <source>
        <dbReference type="ARBA" id="ARBA00023010"/>
    </source>
</evidence>
<dbReference type="PRINTS" id="PR01840">
    <property type="entry name" value="TATCFAMILY"/>
</dbReference>
<dbReference type="Proteomes" id="UP001139207">
    <property type="component" value="Unassembled WGS sequence"/>
</dbReference>
<sequence>MTPATAGPTGMPLSGHLLEGRRRLTRATAALVVAAVVAYLLSDQVLEVLRAPVVDIAQTRAAAINYDSVTGAFDLKLRIALFGGIALASPVWLYQILAYVAPALIGREKHHAFGFLAAVIPLFVAGCAAGVAVFPRIVELLAGFASADDSTLLQASYYFDFVLKLVLAAGVAFTFPAFIVLLNVLGVLPARTVARSWRGITVSIVVLSALVTPSADLLSMFLIAVPMAVLFGVSLGIAWIHDRRHPTGTTGPAERRVDNRTSSLEGVC</sequence>
<feature type="transmembrane region" description="Helical" evidence="7">
    <location>
        <begin position="113"/>
        <end position="137"/>
    </location>
</feature>
<evidence type="ECO:0000313" key="10">
    <source>
        <dbReference type="Proteomes" id="UP001139207"/>
    </source>
</evidence>
<keyword evidence="7" id="KW-1003">Cell membrane</keyword>
<keyword evidence="2 7" id="KW-0812">Transmembrane</keyword>
<feature type="region of interest" description="Disordered" evidence="8">
    <location>
        <begin position="249"/>
        <end position="268"/>
    </location>
</feature>
<comment type="subunit">
    <text evidence="7">The Tat system comprises two distinct complexes: a TatABC complex, containing multiple copies of TatA, TatB and TatC subunits, and a separate TatA complex, containing only TatA subunits. Substrates initially bind to the TatABC complex, which probably triggers association of the separate TatA complex to form the active translocon.</text>
</comment>
<evidence type="ECO:0000256" key="8">
    <source>
        <dbReference type="SAM" id="MobiDB-lite"/>
    </source>
</evidence>
<keyword evidence="10" id="KW-1185">Reference proteome</keyword>
<comment type="caution">
    <text evidence="9">The sequence shown here is derived from an EMBL/GenBank/DDBJ whole genome shotgun (WGS) entry which is preliminary data.</text>
</comment>
<comment type="caution">
    <text evidence="7">Lacks conserved residue(s) required for the propagation of feature annotation.</text>
</comment>
<keyword evidence="4 7" id="KW-1133">Transmembrane helix</keyword>
<gene>
    <name evidence="7 9" type="primary">tatC</name>
    <name evidence="9" type="ORF">MUN33_10165</name>
</gene>
<reference evidence="9" key="1">
    <citation type="submission" date="2022-04" db="EMBL/GenBank/DDBJ databases">
        <title>Corynebacterium kalidii LD5P10.</title>
        <authorList>
            <person name="Sun J.Q."/>
        </authorList>
    </citation>
    <scope>NUCLEOTIDE SEQUENCE</scope>
    <source>
        <strain evidence="9">LD5P10</strain>
    </source>
</reference>
<feature type="transmembrane region" description="Helical" evidence="7">
    <location>
        <begin position="79"/>
        <end position="101"/>
    </location>
</feature>
<comment type="subcellular location">
    <subcellularLocation>
        <location evidence="7">Cell membrane</location>
        <topology evidence="7">Multi-pass membrane protein</topology>
    </subcellularLocation>
    <subcellularLocation>
        <location evidence="1">Membrane</location>
        <topology evidence="1">Multi-pass membrane protein</topology>
    </subcellularLocation>
</comment>
<keyword evidence="3 7" id="KW-0653">Protein transport</keyword>
<feature type="transmembrane region" description="Helical" evidence="7">
    <location>
        <begin position="157"/>
        <end position="185"/>
    </location>
</feature>
<comment type="similarity">
    <text evidence="7">Belongs to the TatC family.</text>
</comment>
<dbReference type="PANTHER" id="PTHR30371">
    <property type="entry name" value="SEC-INDEPENDENT PROTEIN TRANSLOCASE PROTEIN TATC"/>
    <property type="match status" value="1"/>
</dbReference>